<evidence type="ECO:0000313" key="3">
    <source>
        <dbReference type="Proteomes" id="UP001381693"/>
    </source>
</evidence>
<reference evidence="2 3" key="1">
    <citation type="submission" date="2023-11" db="EMBL/GenBank/DDBJ databases">
        <title>Halocaridina rubra genome assembly.</title>
        <authorList>
            <person name="Smith C."/>
        </authorList>
    </citation>
    <scope>NUCLEOTIDE SEQUENCE [LARGE SCALE GENOMIC DNA]</scope>
    <source>
        <strain evidence="2">EP-1</strain>
        <tissue evidence="2">Whole</tissue>
    </source>
</reference>
<dbReference type="AlphaFoldDB" id="A0AAN8WWX6"/>
<dbReference type="EMBL" id="JAXCGZ010013814">
    <property type="protein sequence ID" value="KAK7071921.1"/>
    <property type="molecule type" value="Genomic_DNA"/>
</dbReference>
<evidence type="ECO:0000313" key="2">
    <source>
        <dbReference type="EMBL" id="KAK7071921.1"/>
    </source>
</evidence>
<feature type="region of interest" description="Disordered" evidence="1">
    <location>
        <begin position="1"/>
        <end position="51"/>
    </location>
</feature>
<feature type="compositionally biased region" description="Basic and acidic residues" evidence="1">
    <location>
        <begin position="148"/>
        <end position="158"/>
    </location>
</feature>
<proteinExistence type="predicted"/>
<protein>
    <submittedName>
        <fullName evidence="2">Uncharacterized protein</fullName>
    </submittedName>
</protein>
<dbReference type="Proteomes" id="UP001381693">
    <property type="component" value="Unassembled WGS sequence"/>
</dbReference>
<feature type="compositionally biased region" description="Polar residues" evidence="1">
    <location>
        <begin position="173"/>
        <end position="182"/>
    </location>
</feature>
<sequence length="326" mass="35378">MAACLPSEGDTADPDKRSSLSSSQTLKQQTGGTQGGGHTLSATFTHNNIEDDKAYEEVAKYDEESLRKFLEDVTNVGKKNKNSISPCAWSLFRKEQDALREESSSDDGELALRHRSKKLIGRRDQSNTSDQSAAARASTGGSLGSLHDNTEPKPKEGHNQGVASRSREGGSCGNLSRGSFETQPPRKKKGRRTRDAARASTSLWEGGSLQNLSKTETTANHSKNLHKSGSLSQVCSEVTGARNKNRRQKAASESSSCKYSRRSEDREGGGESSEEETYRRLQISPNSSQSADHPFPPEGVGGASGIVDWNKDDDSLSVSVMFLSYW</sequence>
<comment type="caution">
    <text evidence="2">The sequence shown here is derived from an EMBL/GenBank/DDBJ whole genome shotgun (WGS) entry which is preliminary data.</text>
</comment>
<feature type="compositionally biased region" description="Low complexity" evidence="1">
    <location>
        <begin position="19"/>
        <end position="31"/>
    </location>
</feature>
<gene>
    <name evidence="2" type="ORF">SK128_005478</name>
</gene>
<feature type="region of interest" description="Disordered" evidence="1">
    <location>
        <begin position="96"/>
        <end position="311"/>
    </location>
</feature>
<feature type="compositionally biased region" description="Polar residues" evidence="1">
    <location>
        <begin position="208"/>
        <end position="236"/>
    </location>
</feature>
<keyword evidence="3" id="KW-1185">Reference proteome</keyword>
<organism evidence="2 3">
    <name type="scientific">Halocaridina rubra</name>
    <name type="common">Hawaiian red shrimp</name>
    <dbReference type="NCBI Taxonomy" id="373956"/>
    <lineage>
        <taxon>Eukaryota</taxon>
        <taxon>Metazoa</taxon>
        <taxon>Ecdysozoa</taxon>
        <taxon>Arthropoda</taxon>
        <taxon>Crustacea</taxon>
        <taxon>Multicrustacea</taxon>
        <taxon>Malacostraca</taxon>
        <taxon>Eumalacostraca</taxon>
        <taxon>Eucarida</taxon>
        <taxon>Decapoda</taxon>
        <taxon>Pleocyemata</taxon>
        <taxon>Caridea</taxon>
        <taxon>Atyoidea</taxon>
        <taxon>Atyidae</taxon>
        <taxon>Halocaridina</taxon>
    </lineage>
</organism>
<accession>A0AAN8WWX6</accession>
<name>A0AAN8WWX6_HALRR</name>
<evidence type="ECO:0000256" key="1">
    <source>
        <dbReference type="SAM" id="MobiDB-lite"/>
    </source>
</evidence>